<dbReference type="Proteomes" id="UP001482620">
    <property type="component" value="Unassembled WGS sequence"/>
</dbReference>
<dbReference type="EMBL" id="JAHRIQ010080469">
    <property type="protein sequence ID" value="MEQ2246493.1"/>
    <property type="molecule type" value="Genomic_DNA"/>
</dbReference>
<comment type="caution">
    <text evidence="1">The sequence shown here is derived from an EMBL/GenBank/DDBJ whole genome shotgun (WGS) entry which is preliminary data.</text>
</comment>
<evidence type="ECO:0008006" key="3">
    <source>
        <dbReference type="Google" id="ProtNLM"/>
    </source>
</evidence>
<protein>
    <recommendedName>
        <fullName evidence="3">Secreted protein</fullName>
    </recommendedName>
</protein>
<gene>
    <name evidence="1" type="ORF">ILYODFUR_039063</name>
</gene>
<accession>A0ABV0UQS5</accession>
<reference evidence="1 2" key="1">
    <citation type="submission" date="2021-06" db="EMBL/GenBank/DDBJ databases">
        <authorList>
            <person name="Palmer J.M."/>
        </authorList>
    </citation>
    <scope>NUCLEOTIDE SEQUENCE [LARGE SCALE GENOMIC DNA]</scope>
    <source>
        <strain evidence="2">if_2019</strain>
        <tissue evidence="1">Muscle</tissue>
    </source>
</reference>
<proteinExistence type="predicted"/>
<name>A0ABV0UQS5_9TELE</name>
<keyword evidence="2" id="KW-1185">Reference proteome</keyword>
<sequence length="102" mass="11146">MSSGRLRPGSHRFVLGPAAAALTGRGGVCAIRQARVQVRWSHPVENVIRSTDRSRRAFIKSAISFRPPLRSPSPNPPHPCNRIRDFSMSSASWSCGPHTEAS</sequence>
<evidence type="ECO:0000313" key="2">
    <source>
        <dbReference type="Proteomes" id="UP001482620"/>
    </source>
</evidence>
<organism evidence="1 2">
    <name type="scientific">Ilyodon furcidens</name>
    <name type="common">goldbreast splitfin</name>
    <dbReference type="NCBI Taxonomy" id="33524"/>
    <lineage>
        <taxon>Eukaryota</taxon>
        <taxon>Metazoa</taxon>
        <taxon>Chordata</taxon>
        <taxon>Craniata</taxon>
        <taxon>Vertebrata</taxon>
        <taxon>Euteleostomi</taxon>
        <taxon>Actinopterygii</taxon>
        <taxon>Neopterygii</taxon>
        <taxon>Teleostei</taxon>
        <taxon>Neoteleostei</taxon>
        <taxon>Acanthomorphata</taxon>
        <taxon>Ovalentaria</taxon>
        <taxon>Atherinomorphae</taxon>
        <taxon>Cyprinodontiformes</taxon>
        <taxon>Goodeidae</taxon>
        <taxon>Ilyodon</taxon>
    </lineage>
</organism>
<evidence type="ECO:0000313" key="1">
    <source>
        <dbReference type="EMBL" id="MEQ2246493.1"/>
    </source>
</evidence>